<organism evidence="1">
    <name type="scientific">Oryza brachyantha</name>
    <name type="common">malo sina</name>
    <dbReference type="NCBI Taxonomy" id="4533"/>
    <lineage>
        <taxon>Eukaryota</taxon>
        <taxon>Viridiplantae</taxon>
        <taxon>Streptophyta</taxon>
        <taxon>Embryophyta</taxon>
        <taxon>Tracheophyta</taxon>
        <taxon>Spermatophyta</taxon>
        <taxon>Magnoliopsida</taxon>
        <taxon>Liliopsida</taxon>
        <taxon>Poales</taxon>
        <taxon>Poaceae</taxon>
        <taxon>BOP clade</taxon>
        <taxon>Oryzoideae</taxon>
        <taxon>Oryzeae</taxon>
        <taxon>Oryzinae</taxon>
        <taxon>Oryza</taxon>
    </lineage>
</organism>
<evidence type="ECO:0000313" key="2">
    <source>
        <dbReference type="Proteomes" id="UP000006038"/>
    </source>
</evidence>
<reference evidence="1" key="1">
    <citation type="journal article" date="2013" name="Nat. Commun.">
        <title>Whole-genome sequencing of Oryza brachyantha reveals mechanisms underlying Oryza genome evolution.</title>
        <authorList>
            <person name="Chen J."/>
            <person name="Huang Q."/>
            <person name="Gao D."/>
            <person name="Wang J."/>
            <person name="Lang Y."/>
            <person name="Liu T."/>
            <person name="Li B."/>
            <person name="Bai Z."/>
            <person name="Luis Goicoechea J."/>
            <person name="Liang C."/>
            <person name="Chen C."/>
            <person name="Zhang W."/>
            <person name="Sun S."/>
            <person name="Liao Y."/>
            <person name="Zhang X."/>
            <person name="Yang L."/>
            <person name="Song C."/>
            <person name="Wang M."/>
            <person name="Shi J."/>
            <person name="Liu G."/>
            <person name="Liu J."/>
            <person name="Zhou H."/>
            <person name="Zhou W."/>
            <person name="Yu Q."/>
            <person name="An N."/>
            <person name="Chen Y."/>
            <person name="Cai Q."/>
            <person name="Wang B."/>
            <person name="Liu B."/>
            <person name="Min J."/>
            <person name="Huang Y."/>
            <person name="Wu H."/>
            <person name="Li Z."/>
            <person name="Zhang Y."/>
            <person name="Yin Y."/>
            <person name="Song W."/>
            <person name="Jiang J."/>
            <person name="Jackson S.A."/>
            <person name="Wing R.A."/>
            <person name="Wang J."/>
            <person name="Chen M."/>
        </authorList>
    </citation>
    <scope>NUCLEOTIDE SEQUENCE [LARGE SCALE GENOMIC DNA]</scope>
    <source>
        <strain evidence="1">cv. IRGC 101232</strain>
    </source>
</reference>
<dbReference type="AlphaFoldDB" id="J3MM80"/>
<protein>
    <submittedName>
        <fullName evidence="1">Uncharacterized protein</fullName>
    </submittedName>
</protein>
<name>J3MM80_ORYBR</name>
<dbReference type="Gramene" id="OB07G25120.1">
    <property type="protein sequence ID" value="OB07G25120.1"/>
    <property type="gene ID" value="OB07G25120"/>
</dbReference>
<keyword evidence="2" id="KW-1185">Reference proteome</keyword>
<accession>J3MM80</accession>
<dbReference type="HOGENOM" id="CLU_2765373_0_0_1"/>
<proteinExistence type="predicted"/>
<dbReference type="Proteomes" id="UP000006038">
    <property type="component" value="Chromosome 7"/>
</dbReference>
<dbReference type="EnsemblPlants" id="OB07G25120.1">
    <property type="protein sequence ID" value="OB07G25120.1"/>
    <property type="gene ID" value="OB07G25120"/>
</dbReference>
<sequence length="70" mass="8178">LVLKLWLNTRVWTEHHSTCRLKSIKHQRWLRFHGTSIAVDISTYFTQIVGLCSHIHPDAPLSRSIDPSSW</sequence>
<evidence type="ECO:0000313" key="1">
    <source>
        <dbReference type="EnsemblPlants" id="OB07G25120.1"/>
    </source>
</evidence>
<reference evidence="1" key="2">
    <citation type="submission" date="2013-04" db="UniProtKB">
        <authorList>
            <consortium name="EnsemblPlants"/>
        </authorList>
    </citation>
    <scope>IDENTIFICATION</scope>
</reference>